<sequence length="376" mass="40353">MNELESIRKAFPENDGPSPEASAAARRQLQSLIHEEKHRGRSTLARVGWIGGVVTATTAVVTVVALGVPLLQGPGSGGDVGVAPATLTPPRLASASEVLIAAAVKQEADEKVSGKYFLVRTLHVDTGTRVGNPKYTLKRQSITERWMPMKPGVRSWFGWVELGYKPATPGDEAKWRAQGSPTSWVQSELADPITAAPTRPVVNQMSFEDVPPGYYLSGDKPLTAEQIAALPTDPVKLRAVLARQASAASEELRDYGVYTAAGRLLFEAPSPPKLRGAALRVLSMIPGVTIQQNVKDPLGRTGTRISLITDFGRVKPGAEPSAQPTLFSEGRVDYIIDPVHGRLLASETFGMKRGADIVLESGWTDERPTPPSTAIR</sequence>
<accession>A0ABP4TSP5</accession>
<feature type="transmembrane region" description="Helical" evidence="2">
    <location>
        <begin position="47"/>
        <end position="71"/>
    </location>
</feature>
<keyword evidence="2" id="KW-0472">Membrane</keyword>
<keyword evidence="2" id="KW-1133">Transmembrane helix</keyword>
<feature type="compositionally biased region" description="Basic and acidic residues" evidence="1">
    <location>
        <begin position="1"/>
        <end position="12"/>
    </location>
</feature>
<dbReference type="RefSeq" id="WP_344154740.1">
    <property type="nucleotide sequence ID" value="NZ_BAAANF010000016.1"/>
</dbReference>
<evidence type="ECO:0000256" key="2">
    <source>
        <dbReference type="SAM" id="Phobius"/>
    </source>
</evidence>
<feature type="region of interest" description="Disordered" evidence="1">
    <location>
        <begin position="1"/>
        <end position="22"/>
    </location>
</feature>
<keyword evidence="4" id="KW-1185">Reference proteome</keyword>
<dbReference type="NCBIfam" id="NF038083">
    <property type="entry name" value="CU044_5270_fam"/>
    <property type="match status" value="1"/>
</dbReference>
<reference evidence="4" key="1">
    <citation type="journal article" date="2019" name="Int. J. Syst. Evol. Microbiol.">
        <title>The Global Catalogue of Microorganisms (GCM) 10K type strain sequencing project: providing services to taxonomists for standard genome sequencing and annotation.</title>
        <authorList>
            <consortium name="The Broad Institute Genomics Platform"/>
            <consortium name="The Broad Institute Genome Sequencing Center for Infectious Disease"/>
            <person name="Wu L."/>
            <person name="Ma J."/>
        </authorList>
    </citation>
    <scope>NUCLEOTIDE SEQUENCE [LARGE SCALE GENOMIC DNA]</scope>
    <source>
        <strain evidence="4">JCM 14307</strain>
    </source>
</reference>
<evidence type="ECO:0000256" key="1">
    <source>
        <dbReference type="SAM" id="MobiDB-lite"/>
    </source>
</evidence>
<evidence type="ECO:0000313" key="3">
    <source>
        <dbReference type="EMBL" id="GAA1693077.1"/>
    </source>
</evidence>
<dbReference type="InterPro" id="IPR047789">
    <property type="entry name" value="CU044_5270-like"/>
</dbReference>
<name>A0ABP4TSP5_9ACTN</name>
<keyword evidence="2" id="KW-0812">Transmembrane</keyword>
<dbReference type="Proteomes" id="UP001500280">
    <property type="component" value="Unassembled WGS sequence"/>
</dbReference>
<gene>
    <name evidence="3" type="ORF">GCM10009745_43210</name>
</gene>
<protein>
    <recommendedName>
        <fullName evidence="5">CU044_5270 family protein</fullName>
    </recommendedName>
</protein>
<organism evidence="3 4">
    <name type="scientific">Kribbella yunnanensis</name>
    <dbReference type="NCBI Taxonomy" id="190194"/>
    <lineage>
        <taxon>Bacteria</taxon>
        <taxon>Bacillati</taxon>
        <taxon>Actinomycetota</taxon>
        <taxon>Actinomycetes</taxon>
        <taxon>Propionibacteriales</taxon>
        <taxon>Kribbellaceae</taxon>
        <taxon>Kribbella</taxon>
    </lineage>
</organism>
<evidence type="ECO:0000313" key="4">
    <source>
        <dbReference type="Proteomes" id="UP001500280"/>
    </source>
</evidence>
<proteinExistence type="predicted"/>
<comment type="caution">
    <text evidence="3">The sequence shown here is derived from an EMBL/GenBank/DDBJ whole genome shotgun (WGS) entry which is preliminary data.</text>
</comment>
<dbReference type="EMBL" id="BAAANF010000016">
    <property type="protein sequence ID" value="GAA1693077.1"/>
    <property type="molecule type" value="Genomic_DNA"/>
</dbReference>
<evidence type="ECO:0008006" key="5">
    <source>
        <dbReference type="Google" id="ProtNLM"/>
    </source>
</evidence>